<feature type="non-terminal residue" evidence="2">
    <location>
        <position position="60"/>
    </location>
</feature>
<evidence type="ECO:0000256" key="1">
    <source>
        <dbReference type="SAM" id="SignalP"/>
    </source>
</evidence>
<sequence length="60" mass="7127">TGSHLRSLFAIILLHCHPVTPEQLWLEFCEHICDDLEYKLQHDEHVQNPSQEQVYDYGLH</sequence>
<protein>
    <submittedName>
        <fullName evidence="2">Uncharacterized protein</fullName>
    </submittedName>
</protein>
<dbReference type="OrthoDB" id="1728974at2759"/>
<keyword evidence="1" id="KW-0732">Signal</keyword>
<dbReference type="Proteomes" id="UP000027195">
    <property type="component" value="Unassembled WGS sequence"/>
</dbReference>
<feature type="non-terminal residue" evidence="2">
    <location>
        <position position="1"/>
    </location>
</feature>
<evidence type="ECO:0000313" key="3">
    <source>
        <dbReference type="Proteomes" id="UP000027195"/>
    </source>
</evidence>
<name>A0A067M9Y3_BOTB1</name>
<proteinExistence type="predicted"/>
<evidence type="ECO:0000313" key="2">
    <source>
        <dbReference type="EMBL" id="KDQ08677.1"/>
    </source>
</evidence>
<gene>
    <name evidence="2" type="ORF">BOTBODRAFT_88184</name>
</gene>
<accession>A0A067M9Y3</accession>
<dbReference type="AlphaFoldDB" id="A0A067M9Y3"/>
<organism evidence="2 3">
    <name type="scientific">Botryobasidium botryosum (strain FD-172 SS1)</name>
    <dbReference type="NCBI Taxonomy" id="930990"/>
    <lineage>
        <taxon>Eukaryota</taxon>
        <taxon>Fungi</taxon>
        <taxon>Dikarya</taxon>
        <taxon>Basidiomycota</taxon>
        <taxon>Agaricomycotina</taxon>
        <taxon>Agaricomycetes</taxon>
        <taxon>Cantharellales</taxon>
        <taxon>Botryobasidiaceae</taxon>
        <taxon>Botryobasidium</taxon>
    </lineage>
</organism>
<dbReference type="STRING" id="930990.A0A067M9Y3"/>
<dbReference type="InParanoid" id="A0A067M9Y3"/>
<reference evidence="3" key="1">
    <citation type="journal article" date="2014" name="Proc. Natl. Acad. Sci. U.S.A.">
        <title>Extensive sampling of basidiomycete genomes demonstrates inadequacy of the white-rot/brown-rot paradigm for wood decay fungi.</title>
        <authorList>
            <person name="Riley R."/>
            <person name="Salamov A.A."/>
            <person name="Brown D.W."/>
            <person name="Nagy L.G."/>
            <person name="Floudas D."/>
            <person name="Held B.W."/>
            <person name="Levasseur A."/>
            <person name="Lombard V."/>
            <person name="Morin E."/>
            <person name="Otillar R."/>
            <person name="Lindquist E.A."/>
            <person name="Sun H."/>
            <person name="LaButti K.M."/>
            <person name="Schmutz J."/>
            <person name="Jabbour D."/>
            <person name="Luo H."/>
            <person name="Baker S.E."/>
            <person name="Pisabarro A.G."/>
            <person name="Walton J.D."/>
            <person name="Blanchette R.A."/>
            <person name="Henrissat B."/>
            <person name="Martin F."/>
            <person name="Cullen D."/>
            <person name="Hibbett D.S."/>
            <person name="Grigoriev I.V."/>
        </authorList>
    </citation>
    <scope>NUCLEOTIDE SEQUENCE [LARGE SCALE GENOMIC DNA]</scope>
    <source>
        <strain evidence="3">FD-172 SS1</strain>
    </source>
</reference>
<keyword evidence="3" id="KW-1185">Reference proteome</keyword>
<feature type="chain" id="PRO_5001641222" evidence="1">
    <location>
        <begin position="22"/>
        <end position="60"/>
    </location>
</feature>
<feature type="signal peptide" evidence="1">
    <location>
        <begin position="1"/>
        <end position="21"/>
    </location>
</feature>
<dbReference type="EMBL" id="KL198087">
    <property type="protein sequence ID" value="KDQ08677.1"/>
    <property type="molecule type" value="Genomic_DNA"/>
</dbReference>
<dbReference type="HOGENOM" id="CLU_196976_0_0_1"/>